<dbReference type="RefSeq" id="WP_265995561.1">
    <property type="nucleotide sequence ID" value="NZ_JAPJDN010000003.1"/>
</dbReference>
<evidence type="ECO:0000313" key="2">
    <source>
        <dbReference type="EMBL" id="MCX2936154.1"/>
    </source>
</evidence>
<sequence>MTPSTRGLVAGAVIAIANIAVTIALGAGTAGAATMPAEGTYIADMTSAGENPMTMAVTVDGDKVAAYATNGTDEEAWFFGTQTAGTMHLTSMYADRIDAVYDGSQLSGTVTMNDGGTSRTFSAPAVAAPAGIYTATMGGTRASWVVRPNRTMMGVMDNSAPGDHKVTDQLAAEQQQYRDQVRQMRIDQQMRQAPPMRYGTWSATIDATPVTATRVTGGMRF</sequence>
<feature type="signal peptide" evidence="1">
    <location>
        <begin position="1"/>
        <end position="32"/>
    </location>
</feature>
<dbReference type="Proteomes" id="UP001300745">
    <property type="component" value="Unassembled WGS sequence"/>
</dbReference>
<organism evidence="2 3">
    <name type="scientific">Mycobacterium pinniadriaticum</name>
    <dbReference type="NCBI Taxonomy" id="2994102"/>
    <lineage>
        <taxon>Bacteria</taxon>
        <taxon>Bacillati</taxon>
        <taxon>Actinomycetota</taxon>
        <taxon>Actinomycetes</taxon>
        <taxon>Mycobacteriales</taxon>
        <taxon>Mycobacteriaceae</taxon>
        <taxon>Mycobacterium</taxon>
    </lineage>
</organism>
<feature type="chain" id="PRO_5045488995" evidence="1">
    <location>
        <begin position="33"/>
        <end position="221"/>
    </location>
</feature>
<keyword evidence="1" id="KW-0732">Signal</keyword>
<evidence type="ECO:0000313" key="3">
    <source>
        <dbReference type="Proteomes" id="UP001300745"/>
    </source>
</evidence>
<dbReference type="EMBL" id="JAPJDO010000003">
    <property type="protein sequence ID" value="MCX2936154.1"/>
    <property type="molecule type" value="Genomic_DNA"/>
</dbReference>
<reference evidence="2 3" key="1">
    <citation type="submission" date="2022-11" db="EMBL/GenBank/DDBJ databases">
        <title>Mycobacterium sp. nov.</title>
        <authorList>
            <person name="Papic B."/>
            <person name="Spicic S."/>
            <person name="Duvnjak S."/>
        </authorList>
    </citation>
    <scope>NUCLEOTIDE SEQUENCE [LARGE SCALE GENOMIC DNA]</scope>
    <source>
        <strain evidence="2 3">CVI_P4</strain>
    </source>
</reference>
<proteinExistence type="predicted"/>
<comment type="caution">
    <text evidence="2">The sequence shown here is derived from an EMBL/GenBank/DDBJ whole genome shotgun (WGS) entry which is preliminary data.</text>
</comment>
<accession>A0ABT3S9F4</accession>
<name>A0ABT3S9F4_9MYCO</name>
<evidence type="ECO:0000256" key="1">
    <source>
        <dbReference type="SAM" id="SignalP"/>
    </source>
</evidence>
<gene>
    <name evidence="2" type="ORF">ORI27_05560</name>
</gene>
<protein>
    <submittedName>
        <fullName evidence="2">Uncharacterized protein</fullName>
    </submittedName>
</protein>
<keyword evidence="3" id="KW-1185">Reference proteome</keyword>